<dbReference type="Proteomes" id="UP000014629">
    <property type="component" value="Unassembled WGS sequence"/>
</dbReference>
<protein>
    <submittedName>
        <fullName evidence="1">Uncharacterized protein</fullName>
    </submittedName>
</protein>
<evidence type="ECO:0000313" key="2">
    <source>
        <dbReference type="Proteomes" id="UP000014629"/>
    </source>
</evidence>
<accession>S3ZLZ6</accession>
<gene>
    <name evidence="1" type="ORF">STRAU_7658</name>
</gene>
<dbReference type="EMBL" id="AOPZ01000558">
    <property type="protein sequence ID" value="EPH39305.1"/>
    <property type="molecule type" value="Genomic_DNA"/>
</dbReference>
<reference evidence="1 2" key="1">
    <citation type="submission" date="2013-02" db="EMBL/GenBank/DDBJ databases">
        <title>Draft Genome Sequence of Streptomyces aurantiacus, Which Produces Setomimycin.</title>
        <authorList>
            <person name="Gruening B.A."/>
            <person name="Praeg A."/>
            <person name="Erxleben A."/>
            <person name="Guenther S."/>
            <person name="Mueller M."/>
        </authorList>
    </citation>
    <scope>NUCLEOTIDE SEQUENCE [LARGE SCALE GENOMIC DNA]</scope>
    <source>
        <strain evidence="1 2">JA 4570</strain>
    </source>
</reference>
<sequence>MALRPITGVFTPFPVPINFFTAAHPIEFRHHPIE</sequence>
<proteinExistence type="predicted"/>
<comment type="caution">
    <text evidence="1">The sequence shown here is derived from an EMBL/GenBank/DDBJ whole genome shotgun (WGS) entry which is preliminary data.</text>
</comment>
<dbReference type="AlphaFoldDB" id="S3ZLZ6"/>
<name>S3ZLZ6_9ACTN</name>
<keyword evidence="2" id="KW-1185">Reference proteome</keyword>
<evidence type="ECO:0000313" key="1">
    <source>
        <dbReference type="EMBL" id="EPH39305.1"/>
    </source>
</evidence>
<organism evidence="1 2">
    <name type="scientific">Streptomyces aurantiacus JA 4570</name>
    <dbReference type="NCBI Taxonomy" id="1286094"/>
    <lineage>
        <taxon>Bacteria</taxon>
        <taxon>Bacillati</taxon>
        <taxon>Actinomycetota</taxon>
        <taxon>Actinomycetes</taxon>
        <taxon>Kitasatosporales</taxon>
        <taxon>Streptomycetaceae</taxon>
        <taxon>Streptomyces</taxon>
        <taxon>Streptomyces aurantiacus group</taxon>
    </lineage>
</organism>